<dbReference type="SMART" id="SM00238">
    <property type="entry name" value="BIR"/>
    <property type="match status" value="3"/>
</dbReference>
<dbReference type="GeneID" id="106072706"/>
<dbReference type="Pfam" id="PF13920">
    <property type="entry name" value="zf-C3HC4_3"/>
    <property type="match status" value="1"/>
</dbReference>
<keyword evidence="8" id="KW-1185">Reference proteome</keyword>
<evidence type="ECO:0000256" key="3">
    <source>
        <dbReference type="ARBA" id="ARBA00022771"/>
    </source>
</evidence>
<dbReference type="FunFam" id="1.10.1170.10:FF:000002">
    <property type="entry name" value="Baculoviral IAP repeat containing 7"/>
    <property type="match status" value="1"/>
</dbReference>
<gene>
    <name evidence="9" type="primary">LOC106072706</name>
</gene>
<dbReference type="GO" id="GO:0051726">
    <property type="term" value="P:regulation of cell cycle"/>
    <property type="evidence" value="ECO:0007669"/>
    <property type="project" value="TreeGrafter"/>
</dbReference>
<dbReference type="PANTHER" id="PTHR10044:SF139">
    <property type="entry name" value="DEATH-ASSOCIATED INHIBITOR OF APOPTOSIS 2"/>
    <property type="match status" value="1"/>
</dbReference>
<sequence>MDNATNCGLTSLYMRLQTFSLSPLPNDYKFSNSPLKLAEAGFARPLTKGKDLTDQVECSSCGVKYEGWSGESPLAVHRTLNHKCAFLNTPPPTFSTTSLFSNQKNVSDWIQKHSIYNENCGSEPQAWDETVSPSKANICSALDIQHPFLPKEGGYLMLFESHRLLTFKNIITPDAATYAESGFIYDATSREVICVFCNIRFDNQSINILDLESKHAEKSPRCPFVQLYDVGNIPINAERMIREKVRAKHLNDIRSPKASSLKMKCVIKHPEFEEISARLGTFKTWPKLMAVIFPASIMAEAGFYYSGFMDKVKCYACGVGLFNWTQDAVPVTQHAKASSQCVFLMQTKGKEFIDQAQKEILKVEADYEGASQSQEQDSSLSLESSLSSSSSTAALVPEPSVTSSSASTPVSLGLDLEAIKAAMACGNYPNTHLLVGLLKAADENYLTLCEKSQEIQESKVKEAAYQQEIQVTRTQLYVKDQEIQATKSELQRTAFELQWRDLEVRTELEQQFVGQIQQQKGIIEQKDQVIERKNQELEQNSIQLQMKDKELEDLQRHIKSLRAELERREQGINGSDDDEDSLSSSDAENSSEPDTSSSEEFPVASCKVCLVQPSQIVFLPCKHLCCCDTCASRLMGQNCPICRERNMGFEKVYVM</sequence>
<comment type="similarity">
    <text evidence="1">Belongs to the IAP family.</text>
</comment>
<keyword evidence="4" id="KW-0862">Zinc</keyword>
<dbReference type="Gene3D" id="1.10.1170.10">
    <property type="entry name" value="Inhibitor Of Apoptosis Protein (2mihbC-IAP-1), Chain A"/>
    <property type="match status" value="3"/>
</dbReference>
<keyword evidence="3 5" id="KW-0863">Zinc-finger</keyword>
<dbReference type="Pfam" id="PF00653">
    <property type="entry name" value="BIR"/>
    <property type="match status" value="3"/>
</dbReference>
<feature type="domain" description="RING-type" evidence="7">
    <location>
        <begin position="606"/>
        <end position="643"/>
    </location>
</feature>
<feature type="region of interest" description="Disordered" evidence="6">
    <location>
        <begin position="565"/>
        <end position="599"/>
    </location>
</feature>
<dbReference type="PROSITE" id="PS50143">
    <property type="entry name" value="BIR_REPEAT_2"/>
    <property type="match status" value="3"/>
</dbReference>
<dbReference type="CDD" id="cd00022">
    <property type="entry name" value="BIR"/>
    <property type="match status" value="1"/>
</dbReference>
<dbReference type="InterPro" id="IPR013083">
    <property type="entry name" value="Znf_RING/FYVE/PHD"/>
</dbReference>
<dbReference type="AlphaFoldDB" id="A0A9W2ZQR7"/>
<reference evidence="9" key="1">
    <citation type="submission" date="2025-08" db="UniProtKB">
        <authorList>
            <consortium name="RefSeq"/>
        </authorList>
    </citation>
    <scope>IDENTIFICATION</scope>
</reference>
<dbReference type="Gene3D" id="1.10.8.10">
    <property type="entry name" value="DNA helicase RuvA subunit, C-terminal domain"/>
    <property type="match status" value="1"/>
</dbReference>
<evidence type="ECO:0000256" key="2">
    <source>
        <dbReference type="ARBA" id="ARBA00022723"/>
    </source>
</evidence>
<dbReference type="Proteomes" id="UP001165740">
    <property type="component" value="Chromosome 1"/>
</dbReference>
<keyword evidence="2" id="KW-0479">Metal-binding</keyword>
<proteinExistence type="inferred from homology"/>
<dbReference type="Gene3D" id="3.30.40.10">
    <property type="entry name" value="Zinc/RING finger domain, C3HC4 (zinc finger)"/>
    <property type="match status" value="1"/>
</dbReference>
<dbReference type="SUPFAM" id="SSF57924">
    <property type="entry name" value="Inhibitor of apoptosis (IAP) repeat"/>
    <property type="match status" value="3"/>
</dbReference>
<evidence type="ECO:0000256" key="5">
    <source>
        <dbReference type="PROSITE-ProRule" id="PRU00175"/>
    </source>
</evidence>
<dbReference type="GO" id="GO:0005634">
    <property type="term" value="C:nucleus"/>
    <property type="evidence" value="ECO:0007669"/>
    <property type="project" value="TreeGrafter"/>
</dbReference>
<dbReference type="InterPro" id="IPR001841">
    <property type="entry name" value="Znf_RING"/>
</dbReference>
<name>A0A9W2ZQR7_BIOGL</name>
<organism evidence="8 9">
    <name type="scientific">Biomphalaria glabrata</name>
    <name type="common">Bloodfluke planorb</name>
    <name type="synonym">Freshwater snail</name>
    <dbReference type="NCBI Taxonomy" id="6526"/>
    <lineage>
        <taxon>Eukaryota</taxon>
        <taxon>Metazoa</taxon>
        <taxon>Spiralia</taxon>
        <taxon>Lophotrochozoa</taxon>
        <taxon>Mollusca</taxon>
        <taxon>Gastropoda</taxon>
        <taxon>Heterobranchia</taxon>
        <taxon>Euthyneura</taxon>
        <taxon>Panpulmonata</taxon>
        <taxon>Hygrophila</taxon>
        <taxon>Lymnaeoidea</taxon>
        <taxon>Planorbidae</taxon>
        <taxon>Biomphalaria</taxon>
    </lineage>
</organism>
<evidence type="ECO:0000256" key="6">
    <source>
        <dbReference type="SAM" id="MobiDB-lite"/>
    </source>
</evidence>
<dbReference type="InterPro" id="IPR001370">
    <property type="entry name" value="BIR_rpt"/>
</dbReference>
<evidence type="ECO:0000259" key="7">
    <source>
        <dbReference type="PROSITE" id="PS50089"/>
    </source>
</evidence>
<dbReference type="PANTHER" id="PTHR10044">
    <property type="entry name" value="INHIBITOR OF APOPTOSIS"/>
    <property type="match status" value="1"/>
</dbReference>
<protein>
    <submittedName>
        <fullName evidence="9">Death-associated inhibitor of apoptosis 2-like isoform X2</fullName>
    </submittedName>
</protein>
<evidence type="ECO:0000313" key="8">
    <source>
        <dbReference type="Proteomes" id="UP001165740"/>
    </source>
</evidence>
<accession>A0A9W2ZQR7</accession>
<dbReference type="PROSITE" id="PS50089">
    <property type="entry name" value="ZF_RING_2"/>
    <property type="match status" value="1"/>
</dbReference>
<dbReference type="InterPro" id="IPR050784">
    <property type="entry name" value="IAP"/>
</dbReference>
<evidence type="ECO:0000313" key="9">
    <source>
        <dbReference type="RefSeq" id="XP_055877371.1"/>
    </source>
</evidence>
<feature type="compositionally biased region" description="Low complexity" evidence="6">
    <location>
        <begin position="582"/>
        <end position="594"/>
    </location>
</feature>
<dbReference type="GO" id="GO:0008270">
    <property type="term" value="F:zinc ion binding"/>
    <property type="evidence" value="ECO:0007669"/>
    <property type="project" value="UniProtKB-KW"/>
</dbReference>
<dbReference type="RefSeq" id="XP_055877371.1">
    <property type="nucleotide sequence ID" value="XM_056021396.1"/>
</dbReference>
<evidence type="ECO:0000256" key="4">
    <source>
        <dbReference type="ARBA" id="ARBA00022833"/>
    </source>
</evidence>
<dbReference type="GO" id="GO:0005737">
    <property type="term" value="C:cytoplasm"/>
    <property type="evidence" value="ECO:0007669"/>
    <property type="project" value="TreeGrafter"/>
</dbReference>
<evidence type="ECO:0000256" key="1">
    <source>
        <dbReference type="ARBA" id="ARBA00006672"/>
    </source>
</evidence>